<feature type="transmembrane region" description="Helical" evidence="11">
    <location>
        <begin position="98"/>
        <end position="118"/>
    </location>
</feature>
<organism evidence="13">
    <name type="scientific">Sesamum radiatum</name>
    <name type="common">Black benniseed</name>
    <dbReference type="NCBI Taxonomy" id="300843"/>
    <lineage>
        <taxon>Eukaryota</taxon>
        <taxon>Viridiplantae</taxon>
        <taxon>Streptophyta</taxon>
        <taxon>Embryophyta</taxon>
        <taxon>Tracheophyta</taxon>
        <taxon>Spermatophyta</taxon>
        <taxon>Magnoliopsida</taxon>
        <taxon>eudicotyledons</taxon>
        <taxon>Gunneridae</taxon>
        <taxon>Pentapetalae</taxon>
        <taxon>asterids</taxon>
        <taxon>lamiids</taxon>
        <taxon>Lamiales</taxon>
        <taxon>Pedaliaceae</taxon>
        <taxon>Sesamum</taxon>
    </lineage>
</organism>
<evidence type="ECO:0000256" key="6">
    <source>
        <dbReference type="ARBA" id="ARBA00022801"/>
    </source>
</evidence>
<dbReference type="InterPro" id="IPR000070">
    <property type="entry name" value="Pectinesterase_cat"/>
</dbReference>
<dbReference type="GO" id="GO:0042545">
    <property type="term" value="P:cell wall modification"/>
    <property type="evidence" value="ECO:0007669"/>
    <property type="project" value="UniProtKB-UniRule"/>
</dbReference>
<dbReference type="InterPro" id="IPR033131">
    <property type="entry name" value="Pectinesterase_Asp_AS"/>
</dbReference>
<evidence type="ECO:0000256" key="5">
    <source>
        <dbReference type="ARBA" id="ARBA00022525"/>
    </source>
</evidence>
<dbReference type="InterPro" id="IPR011050">
    <property type="entry name" value="Pectin_lyase_fold/virulence"/>
</dbReference>
<dbReference type="AlphaFoldDB" id="A0AAW2IZS4"/>
<feature type="domain" description="Pectinesterase catalytic" evidence="12">
    <location>
        <begin position="5"/>
        <end position="61"/>
    </location>
</feature>
<dbReference type="PROSITE" id="PS00503">
    <property type="entry name" value="PECTINESTERASE_2"/>
    <property type="match status" value="1"/>
</dbReference>
<evidence type="ECO:0000256" key="11">
    <source>
        <dbReference type="SAM" id="Phobius"/>
    </source>
</evidence>
<evidence type="ECO:0000256" key="9">
    <source>
        <dbReference type="PROSITE-ProRule" id="PRU10040"/>
    </source>
</evidence>
<evidence type="ECO:0000256" key="2">
    <source>
        <dbReference type="ARBA" id="ARBA00005184"/>
    </source>
</evidence>
<comment type="subcellular location">
    <subcellularLocation>
        <location evidence="1">Secreted</location>
    </subcellularLocation>
</comment>
<comment type="pathway">
    <text evidence="2 10">Glycan metabolism; pectin degradation; 2-dehydro-3-deoxy-D-gluconate from pectin: step 1/5.</text>
</comment>
<comment type="catalytic activity">
    <reaction evidence="8 10">
        <text>[(1-&gt;4)-alpha-D-galacturonosyl methyl ester](n) + n H2O = [(1-&gt;4)-alpha-D-galacturonosyl](n) + n methanol + n H(+)</text>
        <dbReference type="Rhea" id="RHEA:22380"/>
        <dbReference type="Rhea" id="RHEA-COMP:14570"/>
        <dbReference type="Rhea" id="RHEA-COMP:14573"/>
        <dbReference type="ChEBI" id="CHEBI:15377"/>
        <dbReference type="ChEBI" id="CHEBI:15378"/>
        <dbReference type="ChEBI" id="CHEBI:17790"/>
        <dbReference type="ChEBI" id="CHEBI:140522"/>
        <dbReference type="ChEBI" id="CHEBI:140523"/>
        <dbReference type="EC" id="3.1.1.11"/>
    </reaction>
</comment>
<proteinExistence type="inferred from homology"/>
<dbReference type="Pfam" id="PF01095">
    <property type="entry name" value="Pectinesterase"/>
    <property type="match status" value="1"/>
</dbReference>
<keyword evidence="11" id="KW-0812">Transmembrane</keyword>
<dbReference type="PANTHER" id="PTHR31321:SF72">
    <property type="entry name" value="PECTINESTERASE 11-RELATED"/>
    <property type="match status" value="1"/>
</dbReference>
<comment type="similarity">
    <text evidence="3">Belongs to the pectinesterase family.</text>
</comment>
<keyword evidence="11" id="KW-1133">Transmembrane helix</keyword>
<dbReference type="InterPro" id="IPR012334">
    <property type="entry name" value="Pectin_lyas_fold"/>
</dbReference>
<dbReference type="SUPFAM" id="SSF51126">
    <property type="entry name" value="Pectin lyase-like"/>
    <property type="match status" value="1"/>
</dbReference>
<dbReference type="GO" id="GO:0045490">
    <property type="term" value="P:pectin catabolic process"/>
    <property type="evidence" value="ECO:0007669"/>
    <property type="project" value="UniProtKB-UniRule"/>
</dbReference>
<comment type="caution">
    <text evidence="13">The sequence shown here is derived from an EMBL/GenBank/DDBJ whole genome shotgun (WGS) entry which is preliminary data.</text>
</comment>
<evidence type="ECO:0000256" key="7">
    <source>
        <dbReference type="ARBA" id="ARBA00023085"/>
    </source>
</evidence>
<evidence type="ECO:0000256" key="1">
    <source>
        <dbReference type="ARBA" id="ARBA00004613"/>
    </source>
</evidence>
<evidence type="ECO:0000313" key="13">
    <source>
        <dbReference type="EMBL" id="KAL0287595.1"/>
    </source>
</evidence>
<dbReference type="GO" id="GO:0030599">
    <property type="term" value="F:pectinesterase activity"/>
    <property type="evidence" value="ECO:0007669"/>
    <property type="project" value="UniProtKB-UniRule"/>
</dbReference>
<dbReference type="EMBL" id="JACGWJ010000861">
    <property type="protein sequence ID" value="KAL0287595.1"/>
    <property type="molecule type" value="Genomic_DNA"/>
</dbReference>
<keyword evidence="5" id="KW-0964">Secreted</keyword>
<feature type="active site" evidence="9">
    <location>
        <position position="50"/>
    </location>
</feature>
<keyword evidence="7 10" id="KW-0063">Aspartyl esterase</keyword>
<accession>A0AAW2IZS4</accession>
<reference evidence="13" key="1">
    <citation type="submission" date="2020-06" db="EMBL/GenBank/DDBJ databases">
        <authorList>
            <person name="Li T."/>
            <person name="Hu X."/>
            <person name="Zhang T."/>
            <person name="Song X."/>
            <person name="Zhang H."/>
            <person name="Dai N."/>
            <person name="Sheng W."/>
            <person name="Hou X."/>
            <person name="Wei L."/>
        </authorList>
    </citation>
    <scope>NUCLEOTIDE SEQUENCE</scope>
    <source>
        <strain evidence="13">G02</strain>
        <tissue evidence="13">Leaf</tissue>
    </source>
</reference>
<reference evidence="13" key="2">
    <citation type="journal article" date="2024" name="Plant">
        <title>Genomic evolution and insights into agronomic trait innovations of Sesamum species.</title>
        <authorList>
            <person name="Miao H."/>
            <person name="Wang L."/>
            <person name="Qu L."/>
            <person name="Liu H."/>
            <person name="Sun Y."/>
            <person name="Le M."/>
            <person name="Wang Q."/>
            <person name="Wei S."/>
            <person name="Zheng Y."/>
            <person name="Lin W."/>
            <person name="Duan Y."/>
            <person name="Cao H."/>
            <person name="Xiong S."/>
            <person name="Wang X."/>
            <person name="Wei L."/>
            <person name="Li C."/>
            <person name="Ma Q."/>
            <person name="Ju M."/>
            <person name="Zhao R."/>
            <person name="Li G."/>
            <person name="Mu C."/>
            <person name="Tian Q."/>
            <person name="Mei H."/>
            <person name="Zhang T."/>
            <person name="Gao T."/>
            <person name="Zhang H."/>
        </authorList>
    </citation>
    <scope>NUCLEOTIDE SEQUENCE</scope>
    <source>
        <strain evidence="13">G02</strain>
    </source>
</reference>
<dbReference type="EC" id="3.1.1.11" evidence="4 10"/>
<feature type="transmembrane region" description="Helical" evidence="11">
    <location>
        <begin position="130"/>
        <end position="147"/>
    </location>
</feature>
<dbReference type="Gene3D" id="2.160.20.10">
    <property type="entry name" value="Single-stranded right-handed beta-helix, Pectin lyase-like"/>
    <property type="match status" value="1"/>
</dbReference>
<keyword evidence="11" id="KW-0472">Membrane</keyword>
<keyword evidence="6 10" id="KW-0378">Hydrolase</keyword>
<gene>
    <name evidence="13" type="ORF">Sradi_7121100</name>
</gene>
<name>A0AAW2IZS4_SESRA</name>
<evidence type="ECO:0000256" key="10">
    <source>
        <dbReference type="RuleBase" id="RU000589"/>
    </source>
</evidence>
<evidence type="ECO:0000259" key="12">
    <source>
        <dbReference type="Pfam" id="PF01095"/>
    </source>
</evidence>
<evidence type="ECO:0000256" key="8">
    <source>
        <dbReference type="ARBA" id="ARBA00047928"/>
    </source>
</evidence>
<evidence type="ECO:0000256" key="4">
    <source>
        <dbReference type="ARBA" id="ARBA00013229"/>
    </source>
</evidence>
<dbReference type="GO" id="GO:0005576">
    <property type="term" value="C:extracellular region"/>
    <property type="evidence" value="ECO:0007669"/>
    <property type="project" value="UniProtKB-SubCell"/>
</dbReference>
<dbReference type="PANTHER" id="PTHR31321">
    <property type="entry name" value="ACYL-COA THIOESTER HYDROLASE YBHC-RELATED"/>
    <property type="match status" value="1"/>
</dbReference>
<sequence length="154" mass="17770">MERERKRVALRVSGDRAAFMNCRILSHQDTLLDDKGRHYYSNCYVEGDTDFIFGNGASIFRRDGGDNGAAEAEGGGGDGVHVCQLQDYRREECCGRPWGKYSVVFALTYMSNVVLPQGWDDWGDSSKRRYYYYPISNFFFISLYVNIRTLRRLN</sequence>
<evidence type="ECO:0000256" key="3">
    <source>
        <dbReference type="ARBA" id="ARBA00008891"/>
    </source>
</evidence>
<protein>
    <recommendedName>
        <fullName evidence="4 10">Pectinesterase</fullName>
        <ecNumber evidence="4 10">3.1.1.11</ecNumber>
    </recommendedName>
</protein>